<evidence type="ECO:0000259" key="4">
    <source>
        <dbReference type="PROSITE" id="PS50011"/>
    </source>
</evidence>
<comment type="caution">
    <text evidence="6">The sequence shown here is derived from an EMBL/GenBank/DDBJ whole genome shotgun (WGS) entry which is preliminary data.</text>
</comment>
<dbReference type="Gene3D" id="1.10.510.10">
    <property type="entry name" value="Transferase(Phosphotransferase) domain 1"/>
    <property type="match status" value="1"/>
</dbReference>
<evidence type="ECO:0000313" key="7">
    <source>
        <dbReference type="Proteomes" id="UP000265716"/>
    </source>
</evidence>
<dbReference type="InterPro" id="IPR002048">
    <property type="entry name" value="EF_hand_dom"/>
</dbReference>
<dbReference type="PROSITE" id="PS00018">
    <property type="entry name" value="EF_HAND_1"/>
    <property type="match status" value="1"/>
</dbReference>
<dbReference type="EMBL" id="QUTC01004178">
    <property type="protein sequence ID" value="RHY66127.1"/>
    <property type="molecule type" value="Genomic_DNA"/>
</dbReference>
<protein>
    <submittedName>
        <fullName evidence="6">Uncharacterized protein</fullName>
    </submittedName>
</protein>
<evidence type="ECO:0000313" key="6">
    <source>
        <dbReference type="EMBL" id="RHY66127.1"/>
    </source>
</evidence>
<comment type="similarity">
    <text evidence="2">Belongs to the protein kinase superfamily. Ser/Thr protein kinase family. CDPK subfamily.</text>
</comment>
<dbReference type="PROSITE" id="PS50011">
    <property type="entry name" value="PROTEIN_KINASE_DOM"/>
    <property type="match status" value="1"/>
</dbReference>
<dbReference type="AlphaFoldDB" id="A0A397DPX8"/>
<dbReference type="GO" id="GO:0004672">
    <property type="term" value="F:protein kinase activity"/>
    <property type="evidence" value="ECO:0007669"/>
    <property type="project" value="InterPro"/>
</dbReference>
<organism evidence="6 7">
    <name type="scientific">Aphanomyces astaci</name>
    <name type="common">Crayfish plague agent</name>
    <dbReference type="NCBI Taxonomy" id="112090"/>
    <lineage>
        <taxon>Eukaryota</taxon>
        <taxon>Sar</taxon>
        <taxon>Stramenopiles</taxon>
        <taxon>Oomycota</taxon>
        <taxon>Saprolegniomycetes</taxon>
        <taxon>Saprolegniales</taxon>
        <taxon>Verrucalvaceae</taxon>
        <taxon>Aphanomyces</taxon>
    </lineage>
</organism>
<feature type="domain" description="EF-hand" evidence="5">
    <location>
        <begin position="272"/>
        <end position="307"/>
    </location>
</feature>
<dbReference type="Gene3D" id="1.25.40.20">
    <property type="entry name" value="Ankyrin repeat-containing domain"/>
    <property type="match status" value="1"/>
</dbReference>
<feature type="domain" description="Protein kinase" evidence="4">
    <location>
        <begin position="218"/>
        <end position="512"/>
    </location>
</feature>
<dbReference type="VEuPathDB" id="FungiDB:H257_08957"/>
<gene>
    <name evidence="6" type="ORF">DYB38_006488</name>
</gene>
<dbReference type="GO" id="GO:0005524">
    <property type="term" value="F:ATP binding"/>
    <property type="evidence" value="ECO:0007669"/>
    <property type="project" value="InterPro"/>
</dbReference>
<dbReference type="InterPro" id="IPR018247">
    <property type="entry name" value="EF_Hand_1_Ca_BS"/>
</dbReference>
<dbReference type="InterPro" id="IPR000719">
    <property type="entry name" value="Prot_kinase_dom"/>
</dbReference>
<proteinExistence type="inferred from homology"/>
<dbReference type="Proteomes" id="UP000265716">
    <property type="component" value="Unassembled WGS sequence"/>
</dbReference>
<dbReference type="InterPro" id="IPR011009">
    <property type="entry name" value="Kinase-like_dom_sf"/>
</dbReference>
<dbReference type="InterPro" id="IPR011992">
    <property type="entry name" value="EF-hand-dom_pair"/>
</dbReference>
<feature type="region of interest" description="Disordered" evidence="3">
    <location>
        <begin position="460"/>
        <end position="480"/>
    </location>
</feature>
<dbReference type="SUPFAM" id="SSF56112">
    <property type="entry name" value="Protein kinase-like (PK-like)"/>
    <property type="match status" value="1"/>
</dbReference>
<accession>A0A397DPX8</accession>
<dbReference type="Pfam" id="PF00069">
    <property type="entry name" value="Pkinase"/>
    <property type="match status" value="1"/>
</dbReference>
<evidence type="ECO:0000259" key="5">
    <source>
        <dbReference type="PROSITE" id="PS50222"/>
    </source>
</evidence>
<dbReference type="InterPro" id="IPR036770">
    <property type="entry name" value="Ankyrin_rpt-contain_sf"/>
</dbReference>
<dbReference type="PROSITE" id="PS50222">
    <property type="entry name" value="EF_HAND_2"/>
    <property type="match status" value="1"/>
</dbReference>
<reference evidence="6 7" key="1">
    <citation type="submission" date="2018-08" db="EMBL/GenBank/DDBJ databases">
        <title>Aphanomyces genome sequencing and annotation.</title>
        <authorList>
            <person name="Minardi D."/>
            <person name="Oidtmann B."/>
            <person name="Van Der Giezen M."/>
            <person name="Studholme D.J."/>
        </authorList>
    </citation>
    <scope>NUCLEOTIDE SEQUENCE [LARGE SCALE GENOMIC DNA]</scope>
    <source>
        <strain evidence="6 7">SA</strain>
    </source>
</reference>
<evidence type="ECO:0000256" key="3">
    <source>
        <dbReference type="SAM" id="MobiDB-lite"/>
    </source>
</evidence>
<dbReference type="SUPFAM" id="SSF47473">
    <property type="entry name" value="EF-hand"/>
    <property type="match status" value="1"/>
</dbReference>
<sequence>MIPASSSSSAIFAAIAAGDTAALQRLVRTADAQHVNAITSINKSVQVVYTPLIRAAEAGDVDAVAILLAHPDINVNRPPGVPPLVLQTLAPYLCVDSVVALLVQDLPISVDSANPSRLVDNPDHSFYSWMIFLDPELKVPDDVSKLAVIQRILDLELFAQVPRTHVVRRLMAAPDEHGRPAIDAADADVRAFLTNQLYFLGRYELLLDAPPVHVSATSVVVLAYDHGMYAQVFEEEAEGDDNDGYLLDLNGFCNCLRALAPLRATDDISDDATMHRWEAEFEMLDTDRDDVITRDEFLRYCDQTFGPYLKVAIKFIKSQADYDRECYHRQRLDLNFVLGLVPSPAELPDDFAQTMSQLPLSHLSHINMAEYANLVVMPAADRSLEDIFLKERPSEAQVIDMIKQVAAALDHLHSHRIVHGDLKKLNVLRMGQQRDSNDSVMMLSDIMYVTEKGRIPVLGTQKSHDMASSPAHTPLSSMISSQSITDSTQLNLGDLSLWRLDLDKLTAGRVLS</sequence>
<keyword evidence="1" id="KW-0106">Calcium</keyword>
<dbReference type="GO" id="GO:0005509">
    <property type="term" value="F:calcium ion binding"/>
    <property type="evidence" value="ECO:0007669"/>
    <property type="project" value="InterPro"/>
</dbReference>
<evidence type="ECO:0000256" key="1">
    <source>
        <dbReference type="ARBA" id="ARBA00022837"/>
    </source>
</evidence>
<dbReference type="Gene3D" id="1.10.238.10">
    <property type="entry name" value="EF-hand"/>
    <property type="match status" value="1"/>
</dbReference>
<name>A0A397DPX8_APHAT</name>
<feature type="non-terminal residue" evidence="6">
    <location>
        <position position="512"/>
    </location>
</feature>
<dbReference type="VEuPathDB" id="FungiDB:H257_15156"/>
<evidence type="ECO:0000256" key="2">
    <source>
        <dbReference type="ARBA" id="ARBA00024334"/>
    </source>
</evidence>